<dbReference type="InterPro" id="IPR013525">
    <property type="entry name" value="ABC2_TM"/>
</dbReference>
<accession>A0A173SJE9</accession>
<evidence type="ECO:0000256" key="3">
    <source>
        <dbReference type="ARBA" id="ARBA00022448"/>
    </source>
</evidence>
<comment type="subcellular location">
    <subcellularLocation>
        <location evidence="1">Cell inner membrane</location>
        <topology evidence="1">Multi-pass membrane protein</topology>
    </subcellularLocation>
    <subcellularLocation>
        <location evidence="9">Cell membrane</location>
        <topology evidence="9">Multi-pass membrane protein</topology>
    </subcellularLocation>
</comment>
<dbReference type="GO" id="GO:0015920">
    <property type="term" value="P:lipopolysaccharide transport"/>
    <property type="evidence" value="ECO:0007669"/>
    <property type="project" value="TreeGrafter"/>
</dbReference>
<dbReference type="PRINTS" id="PR00164">
    <property type="entry name" value="ABC2TRNSPORT"/>
</dbReference>
<dbReference type="GO" id="GO:0140359">
    <property type="term" value="F:ABC-type transporter activity"/>
    <property type="evidence" value="ECO:0007669"/>
    <property type="project" value="InterPro"/>
</dbReference>
<keyword evidence="5" id="KW-0997">Cell inner membrane</keyword>
<evidence type="ECO:0000313" key="11">
    <source>
        <dbReference type="EMBL" id="CUM90471.1"/>
    </source>
</evidence>
<dbReference type="InterPro" id="IPR047817">
    <property type="entry name" value="ABC2_TM_bact-type"/>
</dbReference>
<reference evidence="11 12" key="1">
    <citation type="submission" date="2015-09" db="EMBL/GenBank/DDBJ databases">
        <authorList>
            <consortium name="Pathogen Informatics"/>
        </authorList>
    </citation>
    <scope>NUCLEOTIDE SEQUENCE [LARGE SCALE GENOMIC DNA]</scope>
    <source>
        <strain evidence="11 12">2789STDY5608863</strain>
    </source>
</reference>
<feature type="domain" description="ABC transmembrane type-2" evidence="10">
    <location>
        <begin position="32"/>
        <end position="250"/>
    </location>
</feature>
<keyword evidence="7 9" id="KW-1133">Transmembrane helix</keyword>
<dbReference type="Pfam" id="PF01061">
    <property type="entry name" value="ABC2_membrane"/>
    <property type="match status" value="1"/>
</dbReference>
<keyword evidence="4 9" id="KW-1003">Cell membrane</keyword>
<dbReference type="PANTHER" id="PTHR30413:SF8">
    <property type="entry name" value="TRANSPORT PERMEASE PROTEIN"/>
    <property type="match status" value="1"/>
</dbReference>
<evidence type="ECO:0000256" key="1">
    <source>
        <dbReference type="ARBA" id="ARBA00004429"/>
    </source>
</evidence>
<evidence type="ECO:0000256" key="4">
    <source>
        <dbReference type="ARBA" id="ARBA00022475"/>
    </source>
</evidence>
<feature type="transmembrane region" description="Helical" evidence="9">
    <location>
        <begin position="31"/>
        <end position="56"/>
    </location>
</feature>
<evidence type="ECO:0000259" key="10">
    <source>
        <dbReference type="PROSITE" id="PS51012"/>
    </source>
</evidence>
<proteinExistence type="inferred from homology"/>
<dbReference type="GO" id="GO:0043190">
    <property type="term" value="C:ATP-binding cassette (ABC) transporter complex"/>
    <property type="evidence" value="ECO:0007669"/>
    <property type="project" value="InterPro"/>
</dbReference>
<gene>
    <name evidence="11" type="ORF">ERS852420_01433</name>
</gene>
<comment type="caution">
    <text evidence="9">Lacks conserved residue(s) required for the propagation of feature annotation.</text>
</comment>
<dbReference type="PANTHER" id="PTHR30413">
    <property type="entry name" value="INNER MEMBRANE TRANSPORT PERMEASE"/>
    <property type="match status" value="1"/>
</dbReference>
<dbReference type="AlphaFoldDB" id="A0A173SJE9"/>
<feature type="transmembrane region" description="Helical" evidence="9">
    <location>
        <begin position="111"/>
        <end position="133"/>
    </location>
</feature>
<evidence type="ECO:0000256" key="8">
    <source>
        <dbReference type="ARBA" id="ARBA00023136"/>
    </source>
</evidence>
<comment type="similarity">
    <text evidence="2 9">Belongs to the ABC-2 integral membrane protein family.</text>
</comment>
<dbReference type="EMBL" id="CYXV01000005">
    <property type="protein sequence ID" value="CUM90471.1"/>
    <property type="molecule type" value="Genomic_DNA"/>
</dbReference>
<evidence type="ECO:0000256" key="9">
    <source>
        <dbReference type="RuleBase" id="RU361157"/>
    </source>
</evidence>
<keyword evidence="8 9" id="KW-0472">Membrane</keyword>
<dbReference type="Proteomes" id="UP000095495">
    <property type="component" value="Unassembled WGS sequence"/>
</dbReference>
<dbReference type="PIRSF" id="PIRSF006648">
    <property type="entry name" value="DrrB"/>
    <property type="match status" value="1"/>
</dbReference>
<keyword evidence="3 9" id="KW-0813">Transport</keyword>
<evidence type="ECO:0000256" key="7">
    <source>
        <dbReference type="ARBA" id="ARBA00022989"/>
    </source>
</evidence>
<name>A0A173SJE9_9FIRM</name>
<evidence type="ECO:0000256" key="6">
    <source>
        <dbReference type="ARBA" id="ARBA00022692"/>
    </source>
</evidence>
<feature type="transmembrane region" description="Helical" evidence="9">
    <location>
        <begin position="145"/>
        <end position="166"/>
    </location>
</feature>
<dbReference type="InterPro" id="IPR000412">
    <property type="entry name" value="ABC_2_transport"/>
</dbReference>
<evidence type="ECO:0000256" key="5">
    <source>
        <dbReference type="ARBA" id="ARBA00022519"/>
    </source>
</evidence>
<evidence type="ECO:0000256" key="2">
    <source>
        <dbReference type="ARBA" id="ARBA00007783"/>
    </source>
</evidence>
<sequence>MKKYIESFVNYRFLLWELVKKGIKLKYRRSYLGIIWSLLEPLLTMIVLTIVFGTILGTRTKEFSVYILCGRLLYNFYSTSTKSALTSIRRNAAMIKKVYVPKYLYTLSSILYNYIIFLISLIVLVVVAAVLNVRPTWYLIQAPIALILVLLLSIGCSFILATLGVFFRDMEYLWGVALMLIMYMCAIFYQPEKILDSSFSWILKFNPLYSIISIFRDAVFGRLMNVHYFLYALGFSVVTMVVGLIMFVKKQDDFILQI</sequence>
<feature type="transmembrane region" description="Helical" evidence="9">
    <location>
        <begin position="226"/>
        <end position="248"/>
    </location>
</feature>
<keyword evidence="6 9" id="KW-0812">Transmembrane</keyword>
<organism evidence="11 12">
    <name type="scientific">Roseburia faecis</name>
    <dbReference type="NCBI Taxonomy" id="301302"/>
    <lineage>
        <taxon>Bacteria</taxon>
        <taxon>Bacillati</taxon>
        <taxon>Bacillota</taxon>
        <taxon>Clostridia</taxon>
        <taxon>Lachnospirales</taxon>
        <taxon>Lachnospiraceae</taxon>
        <taxon>Roseburia</taxon>
    </lineage>
</organism>
<evidence type="ECO:0000313" key="12">
    <source>
        <dbReference type="Proteomes" id="UP000095495"/>
    </source>
</evidence>
<dbReference type="RefSeq" id="WP_055262422.1">
    <property type="nucleotide sequence ID" value="NZ_CYXV01000005.1"/>
</dbReference>
<dbReference type="PROSITE" id="PS51012">
    <property type="entry name" value="ABC_TM2"/>
    <property type="match status" value="1"/>
</dbReference>
<protein>
    <recommendedName>
        <fullName evidence="9">Transport permease protein</fullName>
    </recommendedName>
</protein>
<feature type="transmembrane region" description="Helical" evidence="9">
    <location>
        <begin position="172"/>
        <end position="189"/>
    </location>
</feature>